<feature type="domain" description="ABC transmembrane type-1" evidence="6">
    <location>
        <begin position="5"/>
        <end position="241"/>
    </location>
</feature>
<evidence type="ECO:0000313" key="7">
    <source>
        <dbReference type="EMBL" id="RDE73236.1"/>
    </source>
</evidence>
<evidence type="ECO:0000313" key="8">
    <source>
        <dbReference type="Proteomes" id="UP000253872"/>
    </source>
</evidence>
<reference evidence="7 8" key="1">
    <citation type="submission" date="2018-05" db="EMBL/GenBank/DDBJ databases">
        <title>Draft Genome Sequences for a Diverse set of 7 Haemophilus Species.</title>
        <authorList>
            <person name="Nichols M."/>
            <person name="Topaz N."/>
            <person name="Wang X."/>
            <person name="Wang X."/>
            <person name="Boxrud D."/>
        </authorList>
    </citation>
    <scope>NUCLEOTIDE SEQUENCE [LARGE SCALE GENOMIC DNA]</scope>
    <source>
        <strain evidence="7 8">C2002001239</strain>
    </source>
</reference>
<keyword evidence="4 5" id="KW-0472">Membrane</keyword>
<comment type="subcellular location">
    <subcellularLocation>
        <location evidence="1">Cell membrane</location>
        <topology evidence="1">Multi-pass membrane protein</topology>
    </subcellularLocation>
</comment>
<dbReference type="EMBL" id="QEPN01000002">
    <property type="protein sequence ID" value="RDE73236.1"/>
    <property type="molecule type" value="Genomic_DNA"/>
</dbReference>
<proteinExistence type="predicted"/>
<accession>A0A369YMW1</accession>
<evidence type="ECO:0000259" key="6">
    <source>
        <dbReference type="Pfam" id="PF13748"/>
    </source>
</evidence>
<feature type="transmembrane region" description="Helical" evidence="5">
    <location>
        <begin position="120"/>
        <end position="140"/>
    </location>
</feature>
<evidence type="ECO:0000256" key="2">
    <source>
        <dbReference type="ARBA" id="ARBA00022692"/>
    </source>
</evidence>
<dbReference type="GO" id="GO:0140359">
    <property type="term" value="F:ABC-type transporter activity"/>
    <property type="evidence" value="ECO:0007669"/>
    <property type="project" value="InterPro"/>
</dbReference>
<dbReference type="STRING" id="1035839.GCA_000238795_00396"/>
<feature type="transmembrane region" description="Helical" evidence="5">
    <location>
        <begin position="211"/>
        <end position="234"/>
    </location>
</feature>
<evidence type="ECO:0000256" key="4">
    <source>
        <dbReference type="ARBA" id="ARBA00023136"/>
    </source>
</evidence>
<dbReference type="InterPro" id="IPR011527">
    <property type="entry name" value="ABC1_TM_dom"/>
</dbReference>
<dbReference type="AlphaFoldDB" id="A0A369YMW1"/>
<name>A0A369YMW1_9PAST</name>
<dbReference type="Pfam" id="PF13748">
    <property type="entry name" value="ABC_membrane_3"/>
    <property type="match status" value="1"/>
</dbReference>
<evidence type="ECO:0000256" key="5">
    <source>
        <dbReference type="SAM" id="Phobius"/>
    </source>
</evidence>
<protein>
    <recommendedName>
        <fullName evidence="6">ABC transmembrane type-1 domain-containing protein</fullName>
    </recommendedName>
</protein>
<dbReference type="Proteomes" id="UP000253872">
    <property type="component" value="Unassembled WGS sequence"/>
</dbReference>
<evidence type="ECO:0000256" key="1">
    <source>
        <dbReference type="ARBA" id="ARBA00004651"/>
    </source>
</evidence>
<gene>
    <name evidence="7" type="ORF">DPV93_03865</name>
</gene>
<keyword evidence="3 5" id="KW-1133">Transmembrane helix</keyword>
<feature type="transmembrane region" description="Helical" evidence="5">
    <location>
        <begin position="146"/>
        <end position="166"/>
    </location>
</feature>
<sequence>MWRMLTNIAKTHQRKLLVTLGLVGAENLLLMIYPVFGGWVINAVIDGNIFQSLMYGLVVLLMWMIGALRRAVDTRTFTKIYTQIAVPVVLEQREKQILHSAITARVALSREFVNFFEEHLPIAATSIASILGACVMLLVLEFWAGVLALIILVLFSWLLPSFVAMSESLYFRLNNRLEKDNYFIKEGKSNQLWRHYDLMARFRILISNREAIGYLAVGIAMSILFGFAFSWMAIQGNVNAGHIYSVSTYLWMFAMSLDDVPRLVEQYSNLKDISERVNLVKE</sequence>
<organism evidence="7 8">
    <name type="scientific">Haemophilus sputorum</name>
    <dbReference type="NCBI Taxonomy" id="1078480"/>
    <lineage>
        <taxon>Bacteria</taxon>
        <taxon>Pseudomonadati</taxon>
        <taxon>Pseudomonadota</taxon>
        <taxon>Gammaproteobacteria</taxon>
        <taxon>Pasteurellales</taxon>
        <taxon>Pasteurellaceae</taxon>
        <taxon>Haemophilus</taxon>
    </lineage>
</organism>
<feature type="transmembrane region" description="Helical" evidence="5">
    <location>
        <begin position="16"/>
        <end position="41"/>
    </location>
</feature>
<dbReference type="GO" id="GO:0005886">
    <property type="term" value="C:plasma membrane"/>
    <property type="evidence" value="ECO:0007669"/>
    <property type="project" value="UniProtKB-SubCell"/>
</dbReference>
<dbReference type="SUPFAM" id="SSF90123">
    <property type="entry name" value="ABC transporter transmembrane region"/>
    <property type="match status" value="1"/>
</dbReference>
<dbReference type="Gene3D" id="1.20.1560.10">
    <property type="entry name" value="ABC transporter type 1, transmembrane domain"/>
    <property type="match status" value="1"/>
</dbReference>
<feature type="transmembrane region" description="Helical" evidence="5">
    <location>
        <begin position="53"/>
        <end position="72"/>
    </location>
</feature>
<evidence type="ECO:0000256" key="3">
    <source>
        <dbReference type="ARBA" id="ARBA00022989"/>
    </source>
</evidence>
<keyword evidence="2 5" id="KW-0812">Transmembrane</keyword>
<dbReference type="InterPro" id="IPR036640">
    <property type="entry name" value="ABC1_TM_sf"/>
</dbReference>
<comment type="caution">
    <text evidence="7">The sequence shown here is derived from an EMBL/GenBank/DDBJ whole genome shotgun (WGS) entry which is preliminary data.</text>
</comment>
<dbReference type="GO" id="GO:0005524">
    <property type="term" value="F:ATP binding"/>
    <property type="evidence" value="ECO:0007669"/>
    <property type="project" value="InterPro"/>
</dbReference>